<organism evidence="2 3">
    <name type="scientific">Nocardiopsis kunsanensis</name>
    <dbReference type="NCBI Taxonomy" id="141693"/>
    <lineage>
        <taxon>Bacteria</taxon>
        <taxon>Bacillati</taxon>
        <taxon>Actinomycetota</taxon>
        <taxon>Actinomycetes</taxon>
        <taxon>Streptosporangiales</taxon>
        <taxon>Nocardiopsidaceae</taxon>
        <taxon>Nocardiopsis</taxon>
    </lineage>
</organism>
<feature type="transmembrane region" description="Helical" evidence="1">
    <location>
        <begin position="93"/>
        <end position="114"/>
    </location>
</feature>
<keyword evidence="1" id="KW-0472">Membrane</keyword>
<dbReference type="EMBL" id="BMXL01000008">
    <property type="protein sequence ID" value="GHD24699.1"/>
    <property type="molecule type" value="Genomic_DNA"/>
</dbReference>
<dbReference type="Proteomes" id="UP000654947">
    <property type="component" value="Unassembled WGS sequence"/>
</dbReference>
<keyword evidence="1" id="KW-1133">Transmembrane helix</keyword>
<protein>
    <submittedName>
        <fullName evidence="2">Uncharacterized protein</fullName>
    </submittedName>
</protein>
<accession>A0A919CH13</accession>
<sequence>MMRLWTVRQWTAAALGTAGTLVLLGIPSVLLPNDLFAREIEAAWWAYPVWVATAVLCGLLLATYTRPHGGRAPEGTEEDEDRSTPRRGLAGGLLAWFAIGCPTCNVLVITALGTSGALNWFAPAQPLLAVAGLALLALALRSRLRTAAACSIDAGTPAG</sequence>
<keyword evidence="1" id="KW-0812">Transmembrane</keyword>
<feature type="transmembrane region" description="Helical" evidence="1">
    <location>
        <begin position="42"/>
        <end position="62"/>
    </location>
</feature>
<evidence type="ECO:0000313" key="2">
    <source>
        <dbReference type="EMBL" id="GHD24699.1"/>
    </source>
</evidence>
<name>A0A919CH13_9ACTN</name>
<proteinExistence type="predicted"/>
<comment type="caution">
    <text evidence="2">The sequence shown here is derived from an EMBL/GenBank/DDBJ whole genome shotgun (WGS) entry which is preliminary data.</text>
</comment>
<reference evidence="2 3" key="1">
    <citation type="journal article" date="2014" name="Int. J. Syst. Evol. Microbiol.">
        <title>Complete genome sequence of Corynebacterium casei LMG S-19264T (=DSM 44701T), isolated from a smear-ripened cheese.</title>
        <authorList>
            <consortium name="US DOE Joint Genome Institute (JGI-PGF)"/>
            <person name="Walter F."/>
            <person name="Albersmeier A."/>
            <person name="Kalinowski J."/>
            <person name="Ruckert C."/>
        </authorList>
    </citation>
    <scope>NUCLEOTIDE SEQUENCE [LARGE SCALE GENOMIC DNA]</scope>
    <source>
        <strain evidence="2 3">KCTC 19473</strain>
    </source>
</reference>
<evidence type="ECO:0000313" key="3">
    <source>
        <dbReference type="Proteomes" id="UP000654947"/>
    </source>
</evidence>
<feature type="transmembrane region" description="Helical" evidence="1">
    <location>
        <begin position="120"/>
        <end position="140"/>
    </location>
</feature>
<gene>
    <name evidence="2" type="ORF">GCM10007147_21100</name>
</gene>
<evidence type="ECO:0000256" key="1">
    <source>
        <dbReference type="SAM" id="Phobius"/>
    </source>
</evidence>
<dbReference type="AlphaFoldDB" id="A0A919CH13"/>
<keyword evidence="3" id="KW-1185">Reference proteome</keyword>